<dbReference type="PRINTS" id="PR01415">
    <property type="entry name" value="ANKYRIN"/>
</dbReference>
<dbReference type="PROSITE" id="PS50088">
    <property type="entry name" value="ANK_REPEAT"/>
    <property type="match status" value="2"/>
</dbReference>
<evidence type="ECO:0000313" key="4">
    <source>
        <dbReference type="EMBL" id="CAG2238021.1"/>
    </source>
</evidence>
<evidence type="ECO:0000256" key="2">
    <source>
        <dbReference type="ARBA" id="ARBA00023043"/>
    </source>
</evidence>
<dbReference type="Proteomes" id="UP000683360">
    <property type="component" value="Unassembled WGS sequence"/>
</dbReference>
<keyword evidence="5" id="KW-1185">Reference proteome</keyword>
<keyword evidence="1" id="KW-0677">Repeat</keyword>
<dbReference type="EMBL" id="CAJPWZ010002410">
    <property type="protein sequence ID" value="CAG2238021.1"/>
    <property type="molecule type" value="Genomic_DNA"/>
</dbReference>
<evidence type="ECO:0000256" key="1">
    <source>
        <dbReference type="ARBA" id="ARBA00022737"/>
    </source>
</evidence>
<protein>
    <submittedName>
        <fullName evidence="4">Uncharacterized protein</fullName>
    </submittedName>
</protein>
<dbReference type="PANTHER" id="PTHR24198:SF165">
    <property type="entry name" value="ANKYRIN REPEAT-CONTAINING PROTEIN-RELATED"/>
    <property type="match status" value="1"/>
</dbReference>
<dbReference type="AlphaFoldDB" id="A0A8S3TWJ9"/>
<dbReference type="SMART" id="SM00248">
    <property type="entry name" value="ANK"/>
    <property type="match status" value="4"/>
</dbReference>
<dbReference type="OrthoDB" id="20872at2759"/>
<dbReference type="PROSITE" id="PS50297">
    <property type="entry name" value="ANK_REP_REGION"/>
    <property type="match status" value="1"/>
</dbReference>
<feature type="repeat" description="ANK" evidence="3">
    <location>
        <begin position="25"/>
        <end position="57"/>
    </location>
</feature>
<gene>
    <name evidence="4" type="ORF">MEDL_50448</name>
</gene>
<reference evidence="4" key="1">
    <citation type="submission" date="2021-03" db="EMBL/GenBank/DDBJ databases">
        <authorList>
            <person name="Bekaert M."/>
        </authorList>
    </citation>
    <scope>NUCLEOTIDE SEQUENCE</scope>
</reference>
<keyword evidence="2 3" id="KW-0040">ANK repeat</keyword>
<dbReference type="Pfam" id="PF12796">
    <property type="entry name" value="Ank_2"/>
    <property type="match status" value="2"/>
</dbReference>
<proteinExistence type="predicted"/>
<dbReference type="PANTHER" id="PTHR24198">
    <property type="entry name" value="ANKYRIN REPEAT AND PROTEIN KINASE DOMAIN-CONTAINING PROTEIN"/>
    <property type="match status" value="1"/>
</dbReference>
<dbReference type="SUPFAM" id="SSF48403">
    <property type="entry name" value="Ankyrin repeat"/>
    <property type="match status" value="1"/>
</dbReference>
<evidence type="ECO:0000256" key="3">
    <source>
        <dbReference type="PROSITE-ProRule" id="PRU00023"/>
    </source>
</evidence>
<dbReference type="InterPro" id="IPR002110">
    <property type="entry name" value="Ankyrin_rpt"/>
</dbReference>
<evidence type="ECO:0000313" key="5">
    <source>
        <dbReference type="Proteomes" id="UP000683360"/>
    </source>
</evidence>
<sequence>MLVRASRNDTVIVKNHSNVDQPDKLKLTPLHLAATEGYNDVVELLIKNGCDINACDINGRNALHYACMQKVEHGYINILSGLSRYRRQEHYHKEVVVLLLQNKCDANQQDTFGQIPLHIACETYTSHRYLRCMTDIVKLLLESGCDINKCDNLHRSPFLVACEKNGYKSEEIVKTLVEKNCDVNIKDSNGQTGLEICNSKGFTWKAEILLQSQNLENEAS</sequence>
<dbReference type="InterPro" id="IPR036770">
    <property type="entry name" value="Ankyrin_rpt-contain_sf"/>
</dbReference>
<name>A0A8S3TWJ9_MYTED</name>
<comment type="caution">
    <text evidence="4">The sequence shown here is derived from an EMBL/GenBank/DDBJ whole genome shotgun (WGS) entry which is preliminary data.</text>
</comment>
<accession>A0A8S3TWJ9</accession>
<organism evidence="4 5">
    <name type="scientific">Mytilus edulis</name>
    <name type="common">Blue mussel</name>
    <dbReference type="NCBI Taxonomy" id="6550"/>
    <lineage>
        <taxon>Eukaryota</taxon>
        <taxon>Metazoa</taxon>
        <taxon>Spiralia</taxon>
        <taxon>Lophotrochozoa</taxon>
        <taxon>Mollusca</taxon>
        <taxon>Bivalvia</taxon>
        <taxon>Autobranchia</taxon>
        <taxon>Pteriomorphia</taxon>
        <taxon>Mytilida</taxon>
        <taxon>Mytiloidea</taxon>
        <taxon>Mytilidae</taxon>
        <taxon>Mytilinae</taxon>
        <taxon>Mytilus</taxon>
    </lineage>
</organism>
<feature type="repeat" description="ANK" evidence="3">
    <location>
        <begin position="112"/>
        <end position="152"/>
    </location>
</feature>
<dbReference type="Gene3D" id="1.25.40.20">
    <property type="entry name" value="Ankyrin repeat-containing domain"/>
    <property type="match status" value="2"/>
</dbReference>